<name>A0A848KBP6_9NOCA</name>
<dbReference type="Gene3D" id="3.30.70.1520">
    <property type="entry name" value="Heterotetrameric sarcosine oxidase"/>
    <property type="match status" value="1"/>
</dbReference>
<evidence type="ECO:0000313" key="1">
    <source>
        <dbReference type="EMBL" id="NMN96285.1"/>
    </source>
</evidence>
<evidence type="ECO:0000313" key="2">
    <source>
        <dbReference type="Proteomes" id="UP000535543"/>
    </source>
</evidence>
<dbReference type="AlphaFoldDB" id="A0A848KBP6"/>
<reference evidence="1 2" key="2">
    <citation type="submission" date="2020-06" db="EMBL/GenBank/DDBJ databases">
        <title>Antribacter stalactiti gen. nov., sp. nov., a new member of the family Nacardiaceae isolated from a cave.</title>
        <authorList>
            <person name="Kim I.S."/>
        </authorList>
    </citation>
    <scope>NUCLEOTIDE SEQUENCE [LARGE SCALE GENOMIC DNA]</scope>
    <source>
        <strain evidence="1 2">YC2-7</strain>
    </source>
</reference>
<dbReference type="InterPro" id="IPR027266">
    <property type="entry name" value="TrmE/GcvT-like"/>
</dbReference>
<reference evidence="1 2" key="1">
    <citation type="submission" date="2019-05" db="EMBL/GenBank/DDBJ databases">
        <authorList>
            <person name="Lee S.D."/>
        </authorList>
    </citation>
    <scope>NUCLEOTIDE SEQUENCE [LARGE SCALE GENOMIC DNA]</scope>
    <source>
        <strain evidence="1 2">YC2-7</strain>
    </source>
</reference>
<dbReference type="RefSeq" id="WP_169587992.1">
    <property type="nucleotide sequence ID" value="NZ_VCQU01000004.1"/>
</dbReference>
<organism evidence="1 2">
    <name type="scientific">Antrihabitans stalactiti</name>
    <dbReference type="NCBI Taxonomy" id="2584121"/>
    <lineage>
        <taxon>Bacteria</taxon>
        <taxon>Bacillati</taxon>
        <taxon>Actinomycetota</taxon>
        <taxon>Actinomycetes</taxon>
        <taxon>Mycobacteriales</taxon>
        <taxon>Nocardiaceae</taxon>
        <taxon>Antrihabitans</taxon>
    </lineage>
</organism>
<protein>
    <submittedName>
        <fullName evidence="1">Sarcosine oxidase subunit gamma</fullName>
    </submittedName>
</protein>
<dbReference type="SUPFAM" id="SSF103025">
    <property type="entry name" value="Folate-binding domain"/>
    <property type="match status" value="1"/>
</dbReference>
<dbReference type="Proteomes" id="UP000535543">
    <property type="component" value="Unassembled WGS sequence"/>
</dbReference>
<dbReference type="Gene3D" id="3.30.1360.120">
    <property type="entry name" value="Probable tRNA modification gtpase trme, domain 1"/>
    <property type="match status" value="1"/>
</dbReference>
<dbReference type="EMBL" id="VCQU01000004">
    <property type="protein sequence ID" value="NMN96285.1"/>
    <property type="molecule type" value="Genomic_DNA"/>
</dbReference>
<gene>
    <name evidence="1" type="ORF">FGL95_14690</name>
</gene>
<comment type="caution">
    <text evidence="1">The sequence shown here is derived from an EMBL/GenBank/DDBJ whole genome shotgun (WGS) entry which is preliminary data.</text>
</comment>
<dbReference type="InterPro" id="IPR007375">
    <property type="entry name" value="SoxG"/>
</dbReference>
<accession>A0A848KBP6</accession>
<sequence length="194" mass="20570">MAETLGRTSPLDAFAQRFAELPDTVRIVEEPFLTMIDLRADAAAAAALTTQLGIDLPTVASTYAVAGTVTAIWMGPDEWLVTSTTDAPETFERELREAVSELGGTAADVSAQRTTLWLSGAHAREVLAQGCSIDLHPRVFAANSAVQTMLGQANVVLAAGDDTGTTFQILVRSSFAHYLAAWLLDAATEYIGTP</sequence>
<keyword evidence="2" id="KW-1185">Reference proteome</keyword>
<proteinExistence type="predicted"/>
<dbReference type="Pfam" id="PF04268">
    <property type="entry name" value="SoxG"/>
    <property type="match status" value="1"/>
</dbReference>